<proteinExistence type="predicted"/>
<dbReference type="InterPro" id="IPR050708">
    <property type="entry name" value="T6SS_VgrG/RHS"/>
</dbReference>
<dbReference type="PANTHER" id="PTHR32305:SF15">
    <property type="entry name" value="PROTEIN RHSA-RELATED"/>
    <property type="match status" value="1"/>
</dbReference>
<dbReference type="Pfam" id="PF20041">
    <property type="entry name" value="DUF6443"/>
    <property type="match status" value="1"/>
</dbReference>
<accession>A0ABY7PMP8</accession>
<dbReference type="NCBIfam" id="TIGR03696">
    <property type="entry name" value="Rhs_assc_core"/>
    <property type="match status" value="1"/>
</dbReference>
<dbReference type="EMBL" id="CP115396">
    <property type="protein sequence ID" value="WBO84486.1"/>
    <property type="molecule type" value="Genomic_DNA"/>
</dbReference>
<evidence type="ECO:0000313" key="4">
    <source>
        <dbReference type="Proteomes" id="UP001211872"/>
    </source>
</evidence>
<evidence type="ECO:0000313" key="3">
    <source>
        <dbReference type="EMBL" id="WBO84486.1"/>
    </source>
</evidence>
<dbReference type="PANTHER" id="PTHR32305">
    <property type="match status" value="1"/>
</dbReference>
<name>A0ABY7PMP8_9BACT</name>
<evidence type="ECO:0000256" key="1">
    <source>
        <dbReference type="SAM" id="MobiDB-lite"/>
    </source>
</evidence>
<evidence type="ECO:0000259" key="2">
    <source>
        <dbReference type="Pfam" id="PF20041"/>
    </source>
</evidence>
<keyword evidence="4" id="KW-1185">Reference proteome</keyword>
<reference evidence="3 4" key="1">
    <citation type="journal article" date="2011" name="Int. J. Syst. Evol. Microbiol.">
        <title>Hymenobacter yonginensis sp. nov., isolated from a mesotrophic artificial lake.</title>
        <authorList>
            <person name="Joung Y."/>
            <person name="Cho S.H."/>
            <person name="Kim H."/>
            <person name="Kim S.B."/>
            <person name="Joh K."/>
        </authorList>
    </citation>
    <scope>NUCLEOTIDE SEQUENCE [LARGE SCALE GENOMIC DNA]</scope>
    <source>
        <strain evidence="3 4">KCTC 22745</strain>
    </source>
</reference>
<organism evidence="3 4">
    <name type="scientific">Hymenobacter yonginensis</name>
    <dbReference type="NCBI Taxonomy" id="748197"/>
    <lineage>
        <taxon>Bacteria</taxon>
        <taxon>Pseudomonadati</taxon>
        <taxon>Bacteroidota</taxon>
        <taxon>Cytophagia</taxon>
        <taxon>Cytophagales</taxon>
        <taxon>Hymenobacteraceae</taxon>
        <taxon>Hymenobacter</taxon>
    </lineage>
</organism>
<dbReference type="Gene3D" id="2.180.10.10">
    <property type="entry name" value="RHS repeat-associated core"/>
    <property type="match status" value="2"/>
</dbReference>
<gene>
    <name evidence="3" type="ORF">O9Z63_19220</name>
</gene>
<feature type="compositionally biased region" description="Basic and acidic residues" evidence="1">
    <location>
        <begin position="1294"/>
        <end position="1313"/>
    </location>
</feature>
<dbReference type="Proteomes" id="UP001211872">
    <property type="component" value="Chromosome"/>
</dbReference>
<dbReference type="InterPro" id="IPR022385">
    <property type="entry name" value="Rhs_assc_core"/>
</dbReference>
<protein>
    <submittedName>
        <fullName evidence="3">DUF6443 domain-containing protein</fullName>
    </submittedName>
</protein>
<sequence>MWLYSKTVYAKAKVPCAPLTLTASPNVSIPTGDAVVLRAYPGQDGAILQWSPATGLSTTTGAVVTAAPTVTTTYTVTATTTGACPATTQATVRVTVTPPLALSNPPVDGCVPTLINTPPTPRPPGAADAVNYVRTYTARAAYTNPARLRAAVVDSVQVKTEYLDGLGRPVQTVLRQESPDRHDLVQPIVYDELGRQHRQYLPYVASAAPDPVGYYPRALTEQYAFYRETPIGPGFATDRIARTGVPFSETVFEASPLNRVIEQAAPGETWRLGADHTVTQEQRPNTAADGIPRYEPGYDIPTALTYQGAYPAGELWVTESRDERGFRTQEFKDKQGQVVAKRVECPPPTQNTPGQATPTWLTTLYVYDDFGRLRTVVPPKAFVRLPAANWEVTGTVENLLFRYRYDERGRVVGKNVPGQTGETQLVYDQLDRPVMSQDPEQRRRREWAWTKYDALGRVVMTGLTIRNVSQVTAQTEANNWLTPGTAQYTAQNRLYEQRTANATYSMRITSQQAYPPMSTRGYSAGPILTATYYDDYDYDQNGQPDVAFDTQYNAQFASGQAPVADLRTTGMPTRTKTRVLGVPATDPNAWLTVTTFYDEKARPVQVRSTNARGGEDVVTTQLDFAGKVIKSYATHTVPSLSVALAVAENFTYDHAGRLKKAQQQLPGEAQPALIAEPRYNELGQLVTKTLAPGTPLEQRVDFAYNIRGWLTHINDPALSDPSDLWGMQLSYDCGFQVPQYTGNIAGQKWRSKSDGIERAYGYLYDGASRLLSGDFVARNAATQAWTAERQRYGLSGMRYDENGNILGLQRRGLLAQATRTAPAQFGATDNLSYTYTGNRLTRVDDAVTTNALPRPAGYNGAPTSLAGDFQEEGVRQAGEYRYDDNGNLTSDANKRITAIVYNHLNLPRRIVFGTGADSIVFRYTAAGQKVLKRVYQTGKPLVQTDYLGAYQYEADSLRFFPHAEGRVLRRVQFDAAGQPIVSYRREYSLKDHLGNLRVAYKLGDPARFRATMELADSAREERQFEYVRQTRHATAVARSGQHVARLNAATGQPLGPLKIVSVQKGDTVTFTAPGLYQQTVRNISFGFSLPGFVASLLLQPAPAPVVGPDGRPKPRALPFLGVGLGLVPALNQSGRIPKGYARLLVYNQDSVLVDSYTQQLSAAALNNYEQLRLRVIAPSAGYVTAYVGNESDVDVFFDEVQLDYGPALLVQENQYDPFGLNLAGIEKQGQPNHQFQYNGKEKQEELGLNWTDYGARMYDAQLGRWHAVDPMAEKYPDISPYAYVANNPVNFVDPDGKQIDPGSQKDWDKQKQATIDRRDKLQNKIDKLTEKAEEKGWSADKLAGKMGNLGDRVSSLNGSIANLGVLEKSTQVYSLRTGAAELGGNSYDSKTGNIVISFKTTANFIHEITHAGQYEASNIAFSSSGATLGQDVSDEVAAYKAQFAYDPSSVSGLSSTVVANSFAAITSSWVQGIRLSNGSLPYAPGGSSNTGLVPVNINSTRDILIQAYPHAAESFKGLPANYTLKSIPGIRYKK</sequence>
<feature type="domain" description="DUF6443" evidence="2">
    <location>
        <begin position="134"/>
        <end position="280"/>
    </location>
</feature>
<dbReference type="InterPro" id="IPR045619">
    <property type="entry name" value="DUF6443"/>
</dbReference>
<feature type="region of interest" description="Disordered" evidence="1">
    <location>
        <begin position="1293"/>
        <end position="1313"/>
    </location>
</feature>
<dbReference type="RefSeq" id="WP_270127025.1">
    <property type="nucleotide sequence ID" value="NZ_CP115396.1"/>
</dbReference>